<feature type="binding site" evidence="5">
    <location>
        <position position="73"/>
    </location>
    <ligand>
        <name>substrate</name>
    </ligand>
</feature>
<dbReference type="RefSeq" id="WP_135244213.1">
    <property type="nucleotide sequence ID" value="NZ_SIHO01000001.1"/>
</dbReference>
<dbReference type="GO" id="GO:0016829">
    <property type="term" value="F:lyase activity"/>
    <property type="evidence" value="ECO:0007669"/>
    <property type="project" value="UniProtKB-KW"/>
</dbReference>
<dbReference type="InterPro" id="IPR015813">
    <property type="entry name" value="Pyrv/PenolPyrv_kinase-like_dom"/>
</dbReference>
<dbReference type="PIRSF" id="PIRSF015582">
    <property type="entry name" value="Cit_lyase_B"/>
    <property type="match status" value="1"/>
</dbReference>
<dbReference type="InterPro" id="IPR040442">
    <property type="entry name" value="Pyrv_kinase-like_dom_sf"/>
</dbReference>
<evidence type="ECO:0000256" key="3">
    <source>
        <dbReference type="ARBA" id="ARBA00022723"/>
    </source>
</evidence>
<comment type="cofactor">
    <cofactor evidence="1">
        <name>Mg(2+)</name>
        <dbReference type="ChEBI" id="CHEBI:18420"/>
    </cofactor>
</comment>
<keyword evidence="9" id="KW-1185">Reference proteome</keyword>
<dbReference type="Pfam" id="PF03328">
    <property type="entry name" value="HpcH_HpaI"/>
    <property type="match status" value="1"/>
</dbReference>
<comment type="caution">
    <text evidence="8">The sequence shown here is derived from an EMBL/GenBank/DDBJ whole genome shotgun (WGS) entry which is preliminary data.</text>
</comment>
<evidence type="ECO:0000256" key="1">
    <source>
        <dbReference type="ARBA" id="ARBA00001946"/>
    </source>
</evidence>
<name>A0A4Y9ERG0_9SPHN</name>
<comment type="similarity">
    <text evidence="2">Belongs to the HpcH/HpaI aldolase family.</text>
</comment>
<dbReference type="PANTHER" id="PTHR32308">
    <property type="entry name" value="LYASE BETA SUBUNIT, PUTATIVE (AFU_ORTHOLOGUE AFUA_4G13030)-RELATED"/>
    <property type="match status" value="1"/>
</dbReference>
<keyword evidence="4 6" id="KW-0460">Magnesium</keyword>
<dbReference type="SUPFAM" id="SSF51621">
    <property type="entry name" value="Phosphoenolpyruvate/pyruvate domain"/>
    <property type="match status" value="1"/>
</dbReference>
<dbReference type="OrthoDB" id="9800547at2"/>
<protein>
    <submittedName>
        <fullName evidence="8">CoA ester lyase</fullName>
    </submittedName>
</protein>
<dbReference type="AlphaFoldDB" id="A0A4Y9ERG0"/>
<evidence type="ECO:0000259" key="7">
    <source>
        <dbReference type="Pfam" id="PF03328"/>
    </source>
</evidence>
<feature type="binding site" evidence="6">
    <location>
        <position position="155"/>
    </location>
    <ligand>
        <name>Mg(2+)</name>
        <dbReference type="ChEBI" id="CHEBI:18420"/>
    </ligand>
</feature>
<proteinExistence type="inferred from homology"/>
<keyword evidence="3 6" id="KW-0479">Metal-binding</keyword>
<sequence>MASDSAVARPRRSALYLPASNVRAIEKARDLDCDVVILDLEDAVAPDAKVSARANAVQAVRDGGFGRRELVVRVNGLDTAWGHDDLAACGAIGADAVLAPKVGSAADVRAYDGQLAGNTALWAMIETCEAVLGVAAIAAAAAQSRLAAFVAGTNDLAKQMRARQTPDRQIFVPALFNMVAAARANGLAALDGVYNALEDDAGLEAQCRQGADFGFDGKTLIHPRQVPIANAAFGPSADEVVWARKVVAAFADPSTASSGVIRLEGQMVERLHLAEARQLLAIWSAIGGTDG</sequence>
<dbReference type="EMBL" id="SIHO01000001">
    <property type="protein sequence ID" value="TFU05488.1"/>
    <property type="molecule type" value="Genomic_DNA"/>
</dbReference>
<dbReference type="Proteomes" id="UP000297737">
    <property type="component" value="Unassembled WGS sequence"/>
</dbReference>
<keyword evidence="8" id="KW-0456">Lyase</keyword>
<feature type="binding site" evidence="6">
    <location>
        <position position="126"/>
    </location>
    <ligand>
        <name>Mg(2+)</name>
        <dbReference type="ChEBI" id="CHEBI:18420"/>
    </ligand>
</feature>
<dbReference type="InterPro" id="IPR011206">
    <property type="entry name" value="Citrate_lyase_beta/mcl1/mcl2"/>
</dbReference>
<organism evidence="8 9">
    <name type="scientific">Glacieibacterium arshaanense</name>
    <dbReference type="NCBI Taxonomy" id="2511025"/>
    <lineage>
        <taxon>Bacteria</taxon>
        <taxon>Pseudomonadati</taxon>
        <taxon>Pseudomonadota</taxon>
        <taxon>Alphaproteobacteria</taxon>
        <taxon>Sphingomonadales</taxon>
        <taxon>Sphingosinicellaceae</taxon>
        <taxon>Glacieibacterium</taxon>
    </lineage>
</organism>
<evidence type="ECO:0000313" key="8">
    <source>
        <dbReference type="EMBL" id="TFU05488.1"/>
    </source>
</evidence>
<feature type="domain" description="HpcH/HpaI aldolase/citrate lyase" evidence="7">
    <location>
        <begin position="12"/>
        <end position="223"/>
    </location>
</feature>
<evidence type="ECO:0000256" key="2">
    <source>
        <dbReference type="ARBA" id="ARBA00005568"/>
    </source>
</evidence>
<dbReference type="PANTHER" id="PTHR32308:SF10">
    <property type="entry name" value="CITRATE LYASE SUBUNIT BETA"/>
    <property type="match status" value="1"/>
</dbReference>
<evidence type="ECO:0000313" key="9">
    <source>
        <dbReference type="Proteomes" id="UP000297737"/>
    </source>
</evidence>
<dbReference type="GO" id="GO:0000287">
    <property type="term" value="F:magnesium ion binding"/>
    <property type="evidence" value="ECO:0007669"/>
    <property type="project" value="TreeGrafter"/>
</dbReference>
<dbReference type="Gene3D" id="3.20.20.60">
    <property type="entry name" value="Phosphoenolpyruvate-binding domains"/>
    <property type="match status" value="1"/>
</dbReference>
<dbReference type="GO" id="GO:0006107">
    <property type="term" value="P:oxaloacetate metabolic process"/>
    <property type="evidence" value="ECO:0007669"/>
    <property type="project" value="TreeGrafter"/>
</dbReference>
<feature type="binding site" evidence="5">
    <location>
        <position position="126"/>
    </location>
    <ligand>
        <name>substrate</name>
    </ligand>
</feature>
<reference evidence="8 9" key="1">
    <citation type="submission" date="2019-02" db="EMBL/GenBank/DDBJ databases">
        <title>Polymorphobacter sp. isolated from the lake at the Tibet of China.</title>
        <authorList>
            <person name="Li A."/>
        </authorList>
    </citation>
    <scope>NUCLEOTIDE SEQUENCE [LARGE SCALE GENOMIC DNA]</scope>
    <source>
        <strain evidence="8 9">DJ1R-1</strain>
    </source>
</reference>
<evidence type="ECO:0000256" key="4">
    <source>
        <dbReference type="ARBA" id="ARBA00022842"/>
    </source>
</evidence>
<gene>
    <name evidence="8" type="ORF">EUV02_00055</name>
</gene>
<evidence type="ECO:0000256" key="6">
    <source>
        <dbReference type="PIRSR" id="PIRSR015582-2"/>
    </source>
</evidence>
<dbReference type="InterPro" id="IPR005000">
    <property type="entry name" value="Aldolase/citrate-lyase_domain"/>
</dbReference>
<evidence type="ECO:0000256" key="5">
    <source>
        <dbReference type="PIRSR" id="PIRSR015582-1"/>
    </source>
</evidence>
<accession>A0A4Y9ERG0</accession>